<dbReference type="Pfam" id="PF00691">
    <property type="entry name" value="OmpA"/>
    <property type="match status" value="1"/>
</dbReference>
<evidence type="ECO:0000256" key="1">
    <source>
        <dbReference type="ARBA" id="ARBA00004162"/>
    </source>
</evidence>
<dbReference type="InterPro" id="IPR006665">
    <property type="entry name" value="OmpA-like"/>
</dbReference>
<dbReference type="PANTHER" id="PTHR30329:SF21">
    <property type="entry name" value="LIPOPROTEIN YIAD-RELATED"/>
    <property type="match status" value="1"/>
</dbReference>
<comment type="caution">
    <text evidence="11">The sequence shown here is derived from an EMBL/GenBank/DDBJ whole genome shotgun (WGS) entry which is preliminary data.</text>
</comment>
<dbReference type="Pfam" id="PF13677">
    <property type="entry name" value="MotB_plug"/>
    <property type="match status" value="1"/>
</dbReference>
<evidence type="ECO:0000256" key="9">
    <source>
        <dbReference type="SAM" id="Phobius"/>
    </source>
</evidence>
<dbReference type="InterPro" id="IPR050330">
    <property type="entry name" value="Bact_OuterMem_StrucFunc"/>
</dbReference>
<dbReference type="RefSeq" id="WP_089257785.1">
    <property type="nucleotide sequence ID" value="NZ_QWGP01000007.1"/>
</dbReference>
<proteinExistence type="inferred from homology"/>
<evidence type="ECO:0000256" key="4">
    <source>
        <dbReference type="ARBA" id="ARBA00022692"/>
    </source>
</evidence>
<dbReference type="SUPFAM" id="SSF103088">
    <property type="entry name" value="OmpA-like"/>
    <property type="match status" value="1"/>
</dbReference>
<dbReference type="EMBL" id="QWGP01000007">
    <property type="protein sequence ID" value="RHZ95654.1"/>
    <property type="molecule type" value="Genomic_DNA"/>
</dbReference>
<evidence type="ECO:0000256" key="6">
    <source>
        <dbReference type="ARBA" id="ARBA00023136"/>
    </source>
</evidence>
<evidence type="ECO:0000259" key="10">
    <source>
        <dbReference type="PROSITE" id="PS51123"/>
    </source>
</evidence>
<evidence type="ECO:0000313" key="11">
    <source>
        <dbReference type="EMBL" id="RHZ95654.1"/>
    </source>
</evidence>
<accession>A0AAX1ULL8</accession>
<name>A0AAX1ULL8_CERSP</name>
<feature type="region of interest" description="Disordered" evidence="8">
    <location>
        <begin position="88"/>
        <end position="117"/>
    </location>
</feature>
<keyword evidence="11" id="KW-0969">Cilium</keyword>
<feature type="transmembrane region" description="Helical" evidence="9">
    <location>
        <begin position="34"/>
        <end position="56"/>
    </location>
</feature>
<feature type="region of interest" description="Disordered" evidence="8">
    <location>
        <begin position="169"/>
        <end position="210"/>
    </location>
</feature>
<keyword evidence="6 7" id="KW-0472">Membrane</keyword>
<dbReference type="InterPro" id="IPR025713">
    <property type="entry name" value="MotB-like_N_dom"/>
</dbReference>
<keyword evidence="11" id="KW-0966">Cell projection</keyword>
<reference evidence="11 12" key="1">
    <citation type="submission" date="2018-08" db="EMBL/GenBank/DDBJ databases">
        <title>Draft genome sequence of Rhodobacter sphaeroides FY.</title>
        <authorList>
            <person name="Rayyan A."/>
            <person name="Meyer T.E."/>
            <person name="Kyndt J.A."/>
        </authorList>
    </citation>
    <scope>NUCLEOTIDE SEQUENCE [LARGE SCALE GENOMIC DNA]</scope>
    <source>
        <strain evidence="11 12">FY</strain>
    </source>
</reference>
<keyword evidence="11" id="KW-0282">Flagellum</keyword>
<evidence type="ECO:0000256" key="5">
    <source>
        <dbReference type="ARBA" id="ARBA00022989"/>
    </source>
</evidence>
<dbReference type="CDD" id="cd07185">
    <property type="entry name" value="OmpA_C-like"/>
    <property type="match status" value="1"/>
</dbReference>
<evidence type="ECO:0000313" key="12">
    <source>
        <dbReference type="Proteomes" id="UP000266305"/>
    </source>
</evidence>
<feature type="domain" description="OmpA-like" evidence="10">
    <location>
        <begin position="245"/>
        <end position="366"/>
    </location>
</feature>
<feature type="compositionally biased region" description="Gly residues" evidence="8">
    <location>
        <begin position="191"/>
        <end position="209"/>
    </location>
</feature>
<dbReference type="InterPro" id="IPR036737">
    <property type="entry name" value="OmpA-like_sf"/>
</dbReference>
<comment type="similarity">
    <text evidence="2">Belongs to the MotB family.</text>
</comment>
<dbReference type="PROSITE" id="PS51123">
    <property type="entry name" value="OMPA_2"/>
    <property type="match status" value="1"/>
</dbReference>
<keyword evidence="4 9" id="KW-0812">Transmembrane</keyword>
<gene>
    <name evidence="11" type="ORF">D1114_08635</name>
</gene>
<evidence type="ECO:0000256" key="2">
    <source>
        <dbReference type="ARBA" id="ARBA00008914"/>
    </source>
</evidence>
<keyword evidence="5 9" id="KW-1133">Transmembrane helix</keyword>
<feature type="region of interest" description="Disordered" evidence="8">
    <location>
        <begin position="1"/>
        <end position="24"/>
    </location>
</feature>
<comment type="subcellular location">
    <subcellularLocation>
        <location evidence="1">Cell membrane</location>
        <topology evidence="1">Single-pass membrane protein</topology>
    </subcellularLocation>
</comment>
<sequence>MSAKPKVIRFQPPVPDDDEGEDCPKCPPPGAPAWLATFADIATNLMAFFVLILGFAKFDEPSFSKMAGAMRETFGFHSIRDATSGNTMIDFGLPTADPDGAQPDEKSDTGGSEDGGDAAERVAEALKKALEDGKLQVRSDEGEVVIELSGEDGRQQAQSLARALAETAGLGPLPEPQTTAQPRPEPEAGPAGPGEGTGAPPGPPVGGDTGAALRQSVRAELDALRLRNALDREVAEGLVKVEQTDGKVFVSLGAGGSFPSGSDDLTPDARAVMARIAEATRNPERTITVTGHTDNVPVSGGAFRDNIALAAGRAASVVRELVASGSVDPGRITAVSRGEFDPVADNATEEGRAQNRRIEIEISYKD</sequence>
<organism evidence="11 12">
    <name type="scientific">Cereibacter sphaeroides</name>
    <name type="common">Rhodobacter sphaeroides</name>
    <dbReference type="NCBI Taxonomy" id="1063"/>
    <lineage>
        <taxon>Bacteria</taxon>
        <taxon>Pseudomonadati</taxon>
        <taxon>Pseudomonadota</taxon>
        <taxon>Alphaproteobacteria</taxon>
        <taxon>Rhodobacterales</taxon>
        <taxon>Paracoccaceae</taxon>
        <taxon>Cereibacter</taxon>
    </lineage>
</organism>
<evidence type="ECO:0000256" key="8">
    <source>
        <dbReference type="SAM" id="MobiDB-lite"/>
    </source>
</evidence>
<evidence type="ECO:0000256" key="3">
    <source>
        <dbReference type="ARBA" id="ARBA00022475"/>
    </source>
</evidence>
<dbReference type="Gene3D" id="3.30.1330.60">
    <property type="entry name" value="OmpA-like domain"/>
    <property type="match status" value="1"/>
</dbReference>
<keyword evidence="3" id="KW-1003">Cell membrane</keyword>
<dbReference type="GO" id="GO:0005886">
    <property type="term" value="C:plasma membrane"/>
    <property type="evidence" value="ECO:0007669"/>
    <property type="project" value="UniProtKB-SubCell"/>
</dbReference>
<evidence type="ECO:0000256" key="7">
    <source>
        <dbReference type="PROSITE-ProRule" id="PRU00473"/>
    </source>
</evidence>
<dbReference type="Proteomes" id="UP000266305">
    <property type="component" value="Unassembled WGS sequence"/>
</dbReference>
<protein>
    <submittedName>
        <fullName evidence="11">Flagellar motor protein MotB</fullName>
    </submittedName>
</protein>
<dbReference type="AlphaFoldDB" id="A0AAX1ULL8"/>
<dbReference type="PANTHER" id="PTHR30329">
    <property type="entry name" value="STATOR ELEMENT OF FLAGELLAR MOTOR COMPLEX"/>
    <property type="match status" value="1"/>
</dbReference>